<dbReference type="FunFam" id="3.40.50.720:FF:000594">
    <property type="entry name" value="Short-chain oxidoreductase"/>
    <property type="match status" value="1"/>
</dbReference>
<keyword evidence="2" id="KW-0560">Oxidoreductase</keyword>
<dbReference type="Pfam" id="PF00106">
    <property type="entry name" value="adh_short"/>
    <property type="match status" value="1"/>
</dbReference>
<dbReference type="EMBL" id="LSFN01000014">
    <property type="protein sequence ID" value="OAB74639.1"/>
    <property type="molecule type" value="Genomic_DNA"/>
</dbReference>
<evidence type="ECO:0000256" key="3">
    <source>
        <dbReference type="ARBA" id="ARBA00071493"/>
    </source>
</evidence>
<dbReference type="KEGG" id="pcx:LPB68_02585"/>
<dbReference type="RefSeq" id="WP_068658137.1">
    <property type="nucleotide sequence ID" value="NZ_CP017770.1"/>
</dbReference>
<evidence type="ECO:0000313" key="5">
    <source>
        <dbReference type="Proteomes" id="UP000077134"/>
    </source>
</evidence>
<gene>
    <name evidence="4" type="ORF">PNBC_11375</name>
</gene>
<dbReference type="PANTHER" id="PTHR24320:SF272">
    <property type="entry name" value="NAD(P)-BINDING ROSSMANN-FOLD SUPERFAMILY PROTEIN"/>
    <property type="match status" value="1"/>
</dbReference>
<protein>
    <recommendedName>
        <fullName evidence="3">Probable oxidoreductase</fullName>
    </recommendedName>
</protein>
<organism evidence="4 5">
    <name type="scientific">Paenibacillus crassostreae</name>
    <dbReference type="NCBI Taxonomy" id="1763538"/>
    <lineage>
        <taxon>Bacteria</taxon>
        <taxon>Bacillati</taxon>
        <taxon>Bacillota</taxon>
        <taxon>Bacilli</taxon>
        <taxon>Bacillales</taxon>
        <taxon>Paenibacillaceae</taxon>
        <taxon>Paenibacillus</taxon>
    </lineage>
</organism>
<dbReference type="PRINTS" id="PR00081">
    <property type="entry name" value="GDHRDH"/>
</dbReference>
<evidence type="ECO:0000256" key="2">
    <source>
        <dbReference type="ARBA" id="ARBA00023002"/>
    </source>
</evidence>
<dbReference type="PANTHER" id="PTHR24320">
    <property type="entry name" value="RETINOL DEHYDROGENASE"/>
    <property type="match status" value="1"/>
</dbReference>
<dbReference type="Proteomes" id="UP000077134">
    <property type="component" value="Unassembled WGS sequence"/>
</dbReference>
<comment type="caution">
    <text evidence="4">The sequence shown here is derived from an EMBL/GenBank/DDBJ whole genome shotgun (WGS) entry which is preliminary data.</text>
</comment>
<dbReference type="OrthoDB" id="9809821at2"/>
<keyword evidence="5" id="KW-1185">Reference proteome</keyword>
<dbReference type="InterPro" id="IPR002347">
    <property type="entry name" value="SDR_fam"/>
</dbReference>
<sequence>MTRKFSAKSTADQVLSGVDLKGKRLLITGASSGIGLETARSLVSHGASVVGTVRDLTKAEASTASVLDAAAQGGGSLALIELDLASLQSVRACADKLLATGQRFDAIIANAGVMATPFGRTTDGFEVQFGTNYLGHFALINWIEPLLVDNGRLVMLSSQAHRAADVDLDDPNFEQQAYDPFVAYGRSKTATILFAAEFDKRHRNRGIRAASVMPGNSLTNLPRHFSQEDLQGLFENAGKARAEAGLPPAELKEIAQAAATSVWAAVVADKDEIGGRYLEDCAIAPIDDSPNPFADGVRSYALDANKAERLWAKSEELIIAAL</sequence>
<dbReference type="AlphaFoldDB" id="A0A167DPU0"/>
<dbReference type="InterPro" id="IPR036291">
    <property type="entry name" value="NAD(P)-bd_dom_sf"/>
</dbReference>
<dbReference type="SUPFAM" id="SSF51735">
    <property type="entry name" value="NAD(P)-binding Rossmann-fold domains"/>
    <property type="match status" value="1"/>
</dbReference>
<evidence type="ECO:0000256" key="1">
    <source>
        <dbReference type="ARBA" id="ARBA00006484"/>
    </source>
</evidence>
<comment type="similarity">
    <text evidence="1">Belongs to the short-chain dehydrogenases/reductases (SDR) family.</text>
</comment>
<proteinExistence type="inferred from homology"/>
<dbReference type="Gene3D" id="3.40.50.720">
    <property type="entry name" value="NAD(P)-binding Rossmann-like Domain"/>
    <property type="match status" value="1"/>
</dbReference>
<dbReference type="GO" id="GO:0016491">
    <property type="term" value="F:oxidoreductase activity"/>
    <property type="evidence" value="ECO:0007669"/>
    <property type="project" value="UniProtKB-KW"/>
</dbReference>
<name>A0A167DPU0_9BACL</name>
<reference evidence="4 5" key="1">
    <citation type="submission" date="2016-02" db="EMBL/GenBank/DDBJ databases">
        <title>Paenibacillus sp. LPB0068, isolated from Crassostrea gigas.</title>
        <authorList>
            <person name="Shin S.-K."/>
            <person name="Yi H."/>
        </authorList>
    </citation>
    <scope>NUCLEOTIDE SEQUENCE [LARGE SCALE GENOMIC DNA]</scope>
    <source>
        <strain evidence="4 5">LPB0068</strain>
    </source>
</reference>
<evidence type="ECO:0000313" key="4">
    <source>
        <dbReference type="EMBL" id="OAB74639.1"/>
    </source>
</evidence>
<dbReference type="STRING" id="1763538.LPB68_02585"/>
<accession>A0A167DPU0</accession>